<evidence type="ECO:0000313" key="2">
    <source>
        <dbReference type="Proteomes" id="UP000184255"/>
    </source>
</evidence>
<dbReference type="GeneID" id="65092476"/>
<protein>
    <submittedName>
        <fullName evidence="1">Uncharacterized protein</fullName>
    </submittedName>
</protein>
<dbReference type="AlphaFoldDB" id="A0A1L7TAK2"/>
<evidence type="ECO:0000313" key="1">
    <source>
        <dbReference type="EMBL" id="CVK94959.1"/>
    </source>
</evidence>
<dbReference type="Proteomes" id="UP000184255">
    <property type="component" value="Unassembled WGS sequence"/>
</dbReference>
<comment type="caution">
    <text evidence="1">The sequence shown here is derived from an EMBL/GenBank/DDBJ whole genome shotgun (WGS) entry which is preliminary data.</text>
</comment>
<accession>A0A1L7TAK2</accession>
<proteinExistence type="predicted"/>
<keyword evidence="2" id="KW-1185">Reference proteome</keyword>
<dbReference type="RefSeq" id="XP_041683109.1">
    <property type="nucleotide sequence ID" value="XM_041832669.1"/>
</dbReference>
<reference evidence="2" key="1">
    <citation type="journal article" date="2016" name="Genome Biol. Evol.">
        <title>Comparative 'omics' of the Fusarium fujikuroi species complex highlights differences in genetic potential and metabolite synthesis.</title>
        <authorList>
            <person name="Niehaus E.-M."/>
            <person name="Muensterkoetter M."/>
            <person name="Proctor R.H."/>
            <person name="Brown D.W."/>
            <person name="Sharon A."/>
            <person name="Idan Y."/>
            <person name="Oren-Young L."/>
            <person name="Sieber C.M."/>
            <person name="Novak O."/>
            <person name="Pencik A."/>
            <person name="Tarkowska D."/>
            <person name="Hromadova K."/>
            <person name="Freeman S."/>
            <person name="Maymon M."/>
            <person name="Elazar M."/>
            <person name="Youssef S.A."/>
            <person name="El-Shabrawy E.S.M."/>
            <person name="Shalaby A.B.A."/>
            <person name="Houterman P."/>
            <person name="Brock N.L."/>
            <person name="Burkhardt I."/>
            <person name="Tsavkelova E.A."/>
            <person name="Dickschat J.S."/>
            <person name="Galuszka P."/>
            <person name="Gueldener U."/>
            <person name="Tudzynski B."/>
        </authorList>
    </citation>
    <scope>NUCLEOTIDE SEQUENCE [LARGE SCALE GENOMIC DNA]</scope>
    <source>
        <strain evidence="2">MRC7560</strain>
    </source>
</reference>
<sequence>MPRPSDTFNSSFCNRSFLGHDSYFISHGSECVFGTTSLYRPLTYSTNVLIHPQKTLQQPASWPFDQEQGPAPPTGSHLLHHNISLFIEHLHTRLGFGPVTQQTNSRPYFGAQSPMATTPETIVATMAAISRTILGDADDGALVQQQQP</sequence>
<organism evidence="1 2">
    <name type="scientific">Fusarium mangiferae</name>
    <name type="common">Mango malformation disease fungus</name>
    <dbReference type="NCBI Taxonomy" id="192010"/>
    <lineage>
        <taxon>Eukaryota</taxon>
        <taxon>Fungi</taxon>
        <taxon>Dikarya</taxon>
        <taxon>Ascomycota</taxon>
        <taxon>Pezizomycotina</taxon>
        <taxon>Sordariomycetes</taxon>
        <taxon>Hypocreomycetidae</taxon>
        <taxon>Hypocreales</taxon>
        <taxon>Nectriaceae</taxon>
        <taxon>Fusarium</taxon>
        <taxon>Fusarium fujikuroi species complex</taxon>
    </lineage>
</organism>
<dbReference type="VEuPathDB" id="FungiDB:FMAN_13227"/>
<dbReference type="EMBL" id="FCQH01000007">
    <property type="protein sequence ID" value="CVK94959.1"/>
    <property type="molecule type" value="Genomic_DNA"/>
</dbReference>
<name>A0A1L7TAK2_FUSMA</name>
<gene>
    <name evidence="1" type="ORF">FMAN_13227</name>
</gene>